<organism evidence="2 3">
    <name type="scientific">Candidatus Colwellbacteria bacterium RIFCSPHIGHO2_02_FULL_43_15</name>
    <dbReference type="NCBI Taxonomy" id="1797686"/>
    <lineage>
        <taxon>Bacteria</taxon>
        <taxon>Candidatus Colwelliibacteriota</taxon>
    </lineage>
</organism>
<proteinExistence type="predicted"/>
<name>A0A1G1Z0W1_9BACT</name>
<gene>
    <name evidence="2" type="ORF">A3D47_02095</name>
</gene>
<comment type="caution">
    <text evidence="2">The sequence shown here is derived from an EMBL/GenBank/DDBJ whole genome shotgun (WGS) entry which is preliminary data.</text>
</comment>
<protein>
    <submittedName>
        <fullName evidence="2">Uncharacterized protein</fullName>
    </submittedName>
</protein>
<dbReference type="AlphaFoldDB" id="A0A1G1Z0W1"/>
<dbReference type="EMBL" id="MHIU01000007">
    <property type="protein sequence ID" value="OGY58079.1"/>
    <property type="molecule type" value="Genomic_DNA"/>
</dbReference>
<dbReference type="Pfam" id="PF07963">
    <property type="entry name" value="N_methyl"/>
    <property type="match status" value="1"/>
</dbReference>
<dbReference type="InterPro" id="IPR012902">
    <property type="entry name" value="N_methyl_site"/>
</dbReference>
<feature type="transmembrane region" description="Helical" evidence="1">
    <location>
        <begin position="12"/>
        <end position="37"/>
    </location>
</feature>
<keyword evidence="1" id="KW-1133">Transmembrane helix</keyword>
<evidence type="ECO:0000313" key="2">
    <source>
        <dbReference type="EMBL" id="OGY58079.1"/>
    </source>
</evidence>
<reference evidence="2 3" key="1">
    <citation type="journal article" date="2016" name="Nat. Commun.">
        <title>Thousands of microbial genomes shed light on interconnected biogeochemical processes in an aquifer system.</title>
        <authorList>
            <person name="Anantharaman K."/>
            <person name="Brown C.T."/>
            <person name="Hug L.A."/>
            <person name="Sharon I."/>
            <person name="Castelle C.J."/>
            <person name="Probst A.J."/>
            <person name="Thomas B.C."/>
            <person name="Singh A."/>
            <person name="Wilkins M.J."/>
            <person name="Karaoz U."/>
            <person name="Brodie E.L."/>
            <person name="Williams K.H."/>
            <person name="Hubbard S.S."/>
            <person name="Banfield J.F."/>
        </authorList>
    </citation>
    <scope>NUCLEOTIDE SEQUENCE [LARGE SCALE GENOMIC DNA]</scope>
</reference>
<keyword evidence="1" id="KW-0812">Transmembrane</keyword>
<dbReference type="Proteomes" id="UP000178651">
    <property type="component" value="Unassembled WGS sequence"/>
</dbReference>
<accession>A0A1G1Z0W1</accession>
<evidence type="ECO:0000256" key="1">
    <source>
        <dbReference type="SAM" id="Phobius"/>
    </source>
</evidence>
<keyword evidence="1" id="KW-0472">Membrane</keyword>
<sequence>MKNFSTKNNGGQSLIEVLIAVSIGALIIGSAAGSLIFTVRSNQQNRATDAASPLAQELLDNVRSIAESKWQNIYNLTKTTGVTTYPYSLDDSLVIVAASQQRTVNNIVYTRYFTVENVNRDVCGAGTITASVETSCSSLQIGILQDPSTQKITAKVTWPQGATTAEVSVSEYLTRSKNEINQFTDWSGSTGVVGPATRPGKDYFSQSGLDATTIPGALQLLVPASSGWLISSTFDTEVTDGVAMNSLMWKGVPAGGSTVKFQLASSNSSTGEAGGSPTGPIDSTDRYAWNDIIGWLDFYGAPGGPAVVATAKMTRWATSTDGDFALDCATTAVGDVCATSNFYVSNNNGNLAGWAWNDAYGWVSFCGNSSSGSTWDGSTWICPASPTYQVTITQATAEFHGWAWNDIIGWISFNCAEPGVCLTSNYKVKVAGAGSGWTYIGPDGSSSSFYITTGQGAPVPIVTAHHNNKRYYRYKVYLESTGASPVVNDVIVNWSP</sequence>
<evidence type="ECO:0000313" key="3">
    <source>
        <dbReference type="Proteomes" id="UP000178651"/>
    </source>
</evidence>